<feature type="chain" id="PRO_5025359223" evidence="1">
    <location>
        <begin position="16"/>
        <end position="195"/>
    </location>
</feature>
<proteinExistence type="predicted"/>
<accession>A0A6A6Q5H9</accession>
<reference evidence="2" key="1">
    <citation type="journal article" date="2020" name="Stud. Mycol.">
        <title>101 Dothideomycetes genomes: a test case for predicting lifestyles and emergence of pathogens.</title>
        <authorList>
            <person name="Haridas S."/>
            <person name="Albert R."/>
            <person name="Binder M."/>
            <person name="Bloem J."/>
            <person name="Labutti K."/>
            <person name="Salamov A."/>
            <person name="Andreopoulos B."/>
            <person name="Baker S."/>
            <person name="Barry K."/>
            <person name="Bills G."/>
            <person name="Bluhm B."/>
            <person name="Cannon C."/>
            <person name="Castanera R."/>
            <person name="Culley D."/>
            <person name="Daum C."/>
            <person name="Ezra D."/>
            <person name="Gonzalez J."/>
            <person name="Henrissat B."/>
            <person name="Kuo A."/>
            <person name="Liang C."/>
            <person name="Lipzen A."/>
            <person name="Lutzoni F."/>
            <person name="Magnuson J."/>
            <person name="Mondo S."/>
            <person name="Nolan M."/>
            <person name="Ohm R."/>
            <person name="Pangilinan J."/>
            <person name="Park H.-J."/>
            <person name="Ramirez L."/>
            <person name="Alfaro M."/>
            <person name="Sun H."/>
            <person name="Tritt A."/>
            <person name="Yoshinaga Y."/>
            <person name="Zwiers L.-H."/>
            <person name="Turgeon B."/>
            <person name="Goodwin S."/>
            <person name="Spatafora J."/>
            <person name="Crous P."/>
            <person name="Grigoriev I."/>
        </authorList>
    </citation>
    <scope>NUCLEOTIDE SEQUENCE</scope>
    <source>
        <strain evidence="2">CBS 113389</strain>
    </source>
</reference>
<name>A0A6A6Q5H9_9PEZI</name>
<dbReference type="RefSeq" id="XP_033593462.1">
    <property type="nucleotide sequence ID" value="XM_033738803.1"/>
</dbReference>
<gene>
    <name evidence="2" type="ORF">BDY17DRAFT_88800</name>
</gene>
<dbReference type="AlphaFoldDB" id="A0A6A6Q5H9"/>
<evidence type="ECO:0000313" key="3">
    <source>
        <dbReference type="Proteomes" id="UP000799767"/>
    </source>
</evidence>
<protein>
    <submittedName>
        <fullName evidence="2">Uncharacterized protein</fullName>
    </submittedName>
</protein>
<dbReference type="GeneID" id="54479804"/>
<evidence type="ECO:0000256" key="1">
    <source>
        <dbReference type="SAM" id="SignalP"/>
    </source>
</evidence>
<sequence length="195" mass="20762">MRFVLLATLIATVCAFDAKRNQASCADVHKSVQSGGWQGAASRFCSSWYPTSTITTTVTSTSSLLVMATATTVLVTTSSSTTTTTTVTATCGLPTVTAKARRDPSREGSHPANPKPACFAGYTAPWAISSACSCLGITAPTKTLKHERIATTTVTRKARSRTSRPPRQRLRYLPLLPLLPPQLSLPVFTSTPLFP</sequence>
<feature type="signal peptide" evidence="1">
    <location>
        <begin position="1"/>
        <end position="15"/>
    </location>
</feature>
<organism evidence="2 3">
    <name type="scientific">Neohortaea acidophila</name>
    <dbReference type="NCBI Taxonomy" id="245834"/>
    <lineage>
        <taxon>Eukaryota</taxon>
        <taxon>Fungi</taxon>
        <taxon>Dikarya</taxon>
        <taxon>Ascomycota</taxon>
        <taxon>Pezizomycotina</taxon>
        <taxon>Dothideomycetes</taxon>
        <taxon>Dothideomycetidae</taxon>
        <taxon>Mycosphaerellales</taxon>
        <taxon>Teratosphaeriaceae</taxon>
        <taxon>Neohortaea</taxon>
    </lineage>
</organism>
<dbReference type="EMBL" id="MU001632">
    <property type="protein sequence ID" value="KAF2486893.1"/>
    <property type="molecule type" value="Genomic_DNA"/>
</dbReference>
<dbReference type="Proteomes" id="UP000799767">
    <property type="component" value="Unassembled WGS sequence"/>
</dbReference>
<evidence type="ECO:0000313" key="2">
    <source>
        <dbReference type="EMBL" id="KAF2486893.1"/>
    </source>
</evidence>
<keyword evidence="1" id="KW-0732">Signal</keyword>
<keyword evidence="3" id="KW-1185">Reference proteome</keyword>